<organism evidence="13 14">
    <name type="scientific">Notothenia coriiceps</name>
    <name type="common">black rockcod</name>
    <dbReference type="NCBI Taxonomy" id="8208"/>
    <lineage>
        <taxon>Eukaryota</taxon>
        <taxon>Metazoa</taxon>
        <taxon>Chordata</taxon>
        <taxon>Craniata</taxon>
        <taxon>Vertebrata</taxon>
        <taxon>Euteleostomi</taxon>
        <taxon>Actinopterygii</taxon>
        <taxon>Neopterygii</taxon>
        <taxon>Teleostei</taxon>
        <taxon>Neoteleostei</taxon>
        <taxon>Acanthomorphata</taxon>
        <taxon>Eupercaria</taxon>
        <taxon>Perciformes</taxon>
        <taxon>Notothenioidei</taxon>
        <taxon>Nototheniidae</taxon>
        <taxon>Notothenia</taxon>
    </lineage>
</organism>
<dbReference type="GO" id="GO:0010468">
    <property type="term" value="P:regulation of gene expression"/>
    <property type="evidence" value="ECO:0007669"/>
    <property type="project" value="TreeGrafter"/>
</dbReference>
<dbReference type="GO" id="GO:0005634">
    <property type="term" value="C:nucleus"/>
    <property type="evidence" value="ECO:0007669"/>
    <property type="project" value="UniProtKB-SubCell"/>
</dbReference>
<feature type="domain" description="C2H2-type" evidence="12">
    <location>
        <begin position="276"/>
        <end position="303"/>
    </location>
</feature>
<evidence type="ECO:0000256" key="7">
    <source>
        <dbReference type="ARBA" id="ARBA00023015"/>
    </source>
</evidence>
<keyword evidence="4" id="KW-0677">Repeat</keyword>
<dbReference type="KEGG" id="ncc:104952516"/>
<dbReference type="InterPro" id="IPR013087">
    <property type="entry name" value="Znf_C2H2_type"/>
</dbReference>
<dbReference type="GeneID" id="104952516"/>
<feature type="domain" description="C2H2-type" evidence="12">
    <location>
        <begin position="332"/>
        <end position="354"/>
    </location>
</feature>
<dbReference type="FunFam" id="3.30.160.60:FF:000100">
    <property type="entry name" value="Zinc finger 45-like"/>
    <property type="match status" value="1"/>
</dbReference>
<dbReference type="AlphaFoldDB" id="A0A6I9NJ44"/>
<keyword evidence="8" id="KW-0238">DNA-binding</keyword>
<sequence length="759" mass="86105">MSTIFSFQTQLVSIMDALSKTTVMEISKLVEIESKMLKIEITRGRNEISSLTEKLQLMEKLLYIAQGSRQDAAVCAVVRDGSEKGIVEPDRTRPAIKRESSSTEISSWHHLQEEENAIAELPNQLRDQPELIVVKEEPSEVDCEPDGTSENRREEFQDIHRGSEVMQRTKPMADCLQPLFTDSFETMSSQPSLAVPGRRETQWNPQLTTAHTNLVAGKSLAQNVATQSLIVLRNMKLQHLRNSAAKRFGCLQCGKNFRCFSQLEIHQRSHTGEKPFRCTLCGKRYAQKGHLYTHQRTHTGEKPYRCPICGKGFIQKCTLDMHQRTHTGEKPFVCMQCGKGFTKNYNLKKHLTVHLDPSLNMYGSESGVRYQHMGHEYCKQLEIFPLPIDMMCDTTNRSFRAQLAAVLDKLTKTALVEIGNLADECSSVLHSEISLHKTENEALKKRCYLLEVQLRAAREAQTFSSHVNSVSRRQPADQQHLAPAIDGVYGKDWCMDLWREEKAPSQRKATVEPAAMTSMGPQVIDLMDREPDLIFVKEEVYDDHPIGQQMRLTESRKVGGIFDEDSILHRSVDELQLNSGELSSYPMTADIQTQQRPQPTIMDKLIDDATMSIMVDNTSSSSATAEYSDFSNNILMNATKELPPKPGRPTKQFECLFCGKIFNYLSSLKVHIRRHSGEKPFSCSVCGKRFAQKTYLKLHQRVHSGEKPYSCPDCGKSFSQKSSLNIHIRTHTGEKPYSCVDCGKCYAYKYGLNHHQCFN</sequence>
<keyword evidence="3" id="KW-0479">Metal-binding</keyword>
<keyword evidence="5 11" id="KW-0863">Zinc-finger</keyword>
<dbReference type="OrthoDB" id="654211at2759"/>
<evidence type="ECO:0000313" key="13">
    <source>
        <dbReference type="Proteomes" id="UP000504611"/>
    </source>
</evidence>
<evidence type="ECO:0000256" key="5">
    <source>
        <dbReference type="ARBA" id="ARBA00022771"/>
    </source>
</evidence>
<evidence type="ECO:0000256" key="11">
    <source>
        <dbReference type="PROSITE-ProRule" id="PRU00042"/>
    </source>
</evidence>
<dbReference type="SMART" id="SM00355">
    <property type="entry name" value="ZnF_C2H2"/>
    <property type="match status" value="8"/>
</dbReference>
<evidence type="ECO:0000256" key="4">
    <source>
        <dbReference type="ARBA" id="ARBA00022737"/>
    </source>
</evidence>
<dbReference type="PANTHER" id="PTHR16515:SF49">
    <property type="entry name" value="GASTRULA ZINC FINGER PROTEIN XLCGF49.1-LIKE-RELATED"/>
    <property type="match status" value="1"/>
</dbReference>
<keyword evidence="9" id="KW-0804">Transcription</keyword>
<dbReference type="PROSITE" id="PS00028">
    <property type="entry name" value="ZINC_FINGER_C2H2_1"/>
    <property type="match status" value="7"/>
</dbReference>
<evidence type="ECO:0000256" key="6">
    <source>
        <dbReference type="ARBA" id="ARBA00022833"/>
    </source>
</evidence>
<dbReference type="InterPro" id="IPR036236">
    <property type="entry name" value="Znf_C2H2_sf"/>
</dbReference>
<evidence type="ECO:0000256" key="2">
    <source>
        <dbReference type="ARBA" id="ARBA00004123"/>
    </source>
</evidence>
<dbReference type="FunFam" id="3.30.160.60:FF:000097">
    <property type="entry name" value="Zinc finger protein"/>
    <property type="match status" value="2"/>
</dbReference>
<dbReference type="Proteomes" id="UP000504611">
    <property type="component" value="Unplaced"/>
</dbReference>
<evidence type="ECO:0000259" key="12">
    <source>
        <dbReference type="PROSITE" id="PS50157"/>
    </source>
</evidence>
<dbReference type="FunFam" id="3.30.160.60:FF:002716">
    <property type="entry name" value="Zinc finger protein 212"/>
    <property type="match status" value="1"/>
</dbReference>
<reference evidence="14" key="1">
    <citation type="submission" date="2025-08" db="UniProtKB">
        <authorList>
            <consortium name="RefSeq"/>
        </authorList>
    </citation>
    <scope>IDENTIFICATION</scope>
    <source>
        <tissue evidence="14">Muscle</tissue>
    </source>
</reference>
<keyword evidence="7" id="KW-0805">Transcription regulation</keyword>
<feature type="domain" description="C2H2-type" evidence="12">
    <location>
        <begin position="248"/>
        <end position="275"/>
    </location>
</feature>
<feature type="domain" description="C2H2-type" evidence="12">
    <location>
        <begin position="709"/>
        <end position="736"/>
    </location>
</feature>
<evidence type="ECO:0000256" key="8">
    <source>
        <dbReference type="ARBA" id="ARBA00023125"/>
    </source>
</evidence>
<dbReference type="FunFam" id="3.30.160.60:FF:002278">
    <property type="entry name" value="Zinc finger protein 320"/>
    <property type="match status" value="1"/>
</dbReference>
<comment type="function">
    <text evidence="1">May be involved in transcriptional regulation.</text>
</comment>
<name>A0A6I9NJ44_9TELE</name>
<feature type="domain" description="C2H2-type" evidence="12">
    <location>
        <begin position="737"/>
        <end position="759"/>
    </location>
</feature>
<feature type="domain" description="C2H2-type" evidence="12">
    <location>
        <begin position="304"/>
        <end position="331"/>
    </location>
</feature>
<dbReference type="RefSeq" id="XP_010777654.1">
    <property type="nucleotide sequence ID" value="XM_010779352.1"/>
</dbReference>
<keyword evidence="6" id="KW-0862">Zinc</keyword>
<keyword evidence="13" id="KW-1185">Reference proteome</keyword>
<evidence type="ECO:0000256" key="10">
    <source>
        <dbReference type="ARBA" id="ARBA00023242"/>
    </source>
</evidence>
<dbReference type="Pfam" id="PF00096">
    <property type="entry name" value="zf-C2H2"/>
    <property type="match status" value="6"/>
</dbReference>
<dbReference type="FunFam" id="3.30.160.60:FF:002343">
    <property type="entry name" value="Zinc finger protein 33A"/>
    <property type="match status" value="2"/>
</dbReference>
<protein>
    <submittedName>
        <fullName evidence="14">Zinc finger protein 236</fullName>
    </submittedName>
</protein>
<evidence type="ECO:0000256" key="1">
    <source>
        <dbReference type="ARBA" id="ARBA00003767"/>
    </source>
</evidence>
<dbReference type="GO" id="GO:0008270">
    <property type="term" value="F:zinc ion binding"/>
    <property type="evidence" value="ECO:0007669"/>
    <property type="project" value="UniProtKB-KW"/>
</dbReference>
<dbReference type="SUPFAM" id="SSF57667">
    <property type="entry name" value="beta-beta-alpha zinc fingers"/>
    <property type="match status" value="4"/>
</dbReference>
<dbReference type="GO" id="GO:0003677">
    <property type="term" value="F:DNA binding"/>
    <property type="evidence" value="ECO:0007669"/>
    <property type="project" value="UniProtKB-KW"/>
</dbReference>
<feature type="domain" description="C2H2-type" evidence="12">
    <location>
        <begin position="653"/>
        <end position="680"/>
    </location>
</feature>
<evidence type="ECO:0000256" key="3">
    <source>
        <dbReference type="ARBA" id="ARBA00022723"/>
    </source>
</evidence>
<accession>A0A6I9NJ44</accession>
<dbReference type="Gene3D" id="3.30.160.60">
    <property type="entry name" value="Classic Zinc Finger"/>
    <property type="match status" value="8"/>
</dbReference>
<feature type="domain" description="C2H2-type" evidence="12">
    <location>
        <begin position="681"/>
        <end position="708"/>
    </location>
</feature>
<dbReference type="PROSITE" id="PS50157">
    <property type="entry name" value="ZINC_FINGER_C2H2_2"/>
    <property type="match status" value="8"/>
</dbReference>
<evidence type="ECO:0000313" key="14">
    <source>
        <dbReference type="RefSeq" id="XP_010777654.1"/>
    </source>
</evidence>
<evidence type="ECO:0000256" key="9">
    <source>
        <dbReference type="ARBA" id="ARBA00023163"/>
    </source>
</evidence>
<dbReference type="InterPro" id="IPR050331">
    <property type="entry name" value="Zinc_finger"/>
</dbReference>
<keyword evidence="10" id="KW-0539">Nucleus</keyword>
<comment type="subcellular location">
    <subcellularLocation>
        <location evidence="2">Nucleus</location>
    </subcellularLocation>
</comment>
<dbReference type="PANTHER" id="PTHR16515">
    <property type="entry name" value="PR DOMAIN ZINC FINGER PROTEIN"/>
    <property type="match status" value="1"/>
</dbReference>
<gene>
    <name evidence="14" type="primary">LOC104952516</name>
</gene>
<proteinExistence type="predicted"/>